<dbReference type="AlphaFoldDB" id="X0U2Z2"/>
<reference evidence="1" key="1">
    <citation type="journal article" date="2014" name="Front. Microbiol.">
        <title>High frequency of phylogenetically diverse reductive dehalogenase-homologous genes in deep subseafloor sedimentary metagenomes.</title>
        <authorList>
            <person name="Kawai M."/>
            <person name="Futagami T."/>
            <person name="Toyoda A."/>
            <person name="Takaki Y."/>
            <person name="Nishi S."/>
            <person name="Hori S."/>
            <person name="Arai W."/>
            <person name="Tsubouchi T."/>
            <person name="Morono Y."/>
            <person name="Uchiyama I."/>
            <person name="Ito T."/>
            <person name="Fujiyama A."/>
            <person name="Inagaki F."/>
            <person name="Takami H."/>
        </authorList>
    </citation>
    <scope>NUCLEOTIDE SEQUENCE</scope>
    <source>
        <strain evidence="1">Expedition CK06-06</strain>
    </source>
</reference>
<proteinExistence type="predicted"/>
<dbReference type="EMBL" id="BARS01025005">
    <property type="protein sequence ID" value="GAG00144.1"/>
    <property type="molecule type" value="Genomic_DNA"/>
</dbReference>
<evidence type="ECO:0000313" key="1">
    <source>
        <dbReference type="EMBL" id="GAG00144.1"/>
    </source>
</evidence>
<sequence>MKKTNLLCFIGIGLLAFLPFIRVSVAAPPDWSGICPDNTYTFEYNLDLVARDGTYTADGMNLLIYGNMDAAWMGFINDDEMGLVLPGNMSHEVTVVGDLTADIEHGSGYQVVPYTHWMVYNSTFVNVPWAMVKDQPNVYQGVIIENSTEYVLFHNGLAKFFDVYYWPLTSIAVSTELNWTVVAAVANTMLSAVNATVTVETAGFKISIAALDWGTNTLALELSVTFDECGVLDVWE</sequence>
<feature type="non-terminal residue" evidence="1">
    <location>
        <position position="236"/>
    </location>
</feature>
<organism evidence="1">
    <name type="scientific">marine sediment metagenome</name>
    <dbReference type="NCBI Taxonomy" id="412755"/>
    <lineage>
        <taxon>unclassified sequences</taxon>
        <taxon>metagenomes</taxon>
        <taxon>ecological metagenomes</taxon>
    </lineage>
</organism>
<gene>
    <name evidence="1" type="ORF">S01H1_39592</name>
</gene>
<name>X0U2Z2_9ZZZZ</name>
<accession>X0U2Z2</accession>
<protein>
    <submittedName>
        <fullName evidence="1">Uncharacterized protein</fullName>
    </submittedName>
</protein>
<comment type="caution">
    <text evidence="1">The sequence shown here is derived from an EMBL/GenBank/DDBJ whole genome shotgun (WGS) entry which is preliminary data.</text>
</comment>